<accession>A0A9N9MZA2</accession>
<dbReference type="AlphaFoldDB" id="A0A9N9MZA2"/>
<feature type="transmembrane region" description="Helical" evidence="5">
    <location>
        <begin position="345"/>
        <end position="366"/>
    </location>
</feature>
<feature type="transmembrane region" description="Helical" evidence="5">
    <location>
        <begin position="217"/>
        <end position="240"/>
    </location>
</feature>
<feature type="transmembrane region" description="Helical" evidence="5">
    <location>
        <begin position="106"/>
        <end position="125"/>
    </location>
</feature>
<protein>
    <recommendedName>
        <fullName evidence="8">Acetyl-coenzyme A transporter 1</fullName>
    </recommendedName>
</protein>
<comment type="subcellular location">
    <subcellularLocation>
        <location evidence="1">Membrane</location>
        <topology evidence="1">Multi-pass membrane protein</topology>
    </subcellularLocation>
</comment>
<evidence type="ECO:0000256" key="1">
    <source>
        <dbReference type="ARBA" id="ARBA00004141"/>
    </source>
</evidence>
<feature type="transmembrane region" description="Helical" evidence="5">
    <location>
        <begin position="137"/>
        <end position="159"/>
    </location>
</feature>
<keyword evidence="4 5" id="KW-0472">Membrane</keyword>
<evidence type="ECO:0000256" key="5">
    <source>
        <dbReference type="SAM" id="Phobius"/>
    </source>
</evidence>
<organism evidence="6 7">
    <name type="scientific">Ceutorhynchus assimilis</name>
    <name type="common">cabbage seed weevil</name>
    <dbReference type="NCBI Taxonomy" id="467358"/>
    <lineage>
        <taxon>Eukaryota</taxon>
        <taxon>Metazoa</taxon>
        <taxon>Ecdysozoa</taxon>
        <taxon>Arthropoda</taxon>
        <taxon>Hexapoda</taxon>
        <taxon>Insecta</taxon>
        <taxon>Pterygota</taxon>
        <taxon>Neoptera</taxon>
        <taxon>Endopterygota</taxon>
        <taxon>Coleoptera</taxon>
        <taxon>Polyphaga</taxon>
        <taxon>Cucujiformia</taxon>
        <taxon>Curculionidae</taxon>
        <taxon>Ceutorhynchinae</taxon>
        <taxon>Ceutorhynchus</taxon>
    </lineage>
</organism>
<evidence type="ECO:0008006" key="8">
    <source>
        <dbReference type="Google" id="ProtNLM"/>
    </source>
</evidence>
<feature type="transmembrane region" description="Helical" evidence="5">
    <location>
        <begin position="378"/>
        <end position="403"/>
    </location>
</feature>
<dbReference type="Proteomes" id="UP001152799">
    <property type="component" value="Chromosome 9"/>
</dbReference>
<dbReference type="InterPro" id="IPR036259">
    <property type="entry name" value="MFS_trans_sf"/>
</dbReference>
<dbReference type="GO" id="GO:0016020">
    <property type="term" value="C:membrane"/>
    <property type="evidence" value="ECO:0007669"/>
    <property type="project" value="UniProtKB-SubCell"/>
</dbReference>
<evidence type="ECO:0000313" key="7">
    <source>
        <dbReference type="Proteomes" id="UP001152799"/>
    </source>
</evidence>
<feature type="transmembrane region" description="Helical" evidence="5">
    <location>
        <begin position="38"/>
        <end position="62"/>
    </location>
</feature>
<feature type="transmembrane region" description="Helical" evidence="5">
    <location>
        <begin position="180"/>
        <end position="197"/>
    </location>
</feature>
<gene>
    <name evidence="6" type="ORF">CEUTPL_LOCUS14235</name>
</gene>
<evidence type="ECO:0000256" key="4">
    <source>
        <dbReference type="ARBA" id="ARBA00023136"/>
    </source>
</evidence>
<dbReference type="OrthoDB" id="6415790at2759"/>
<dbReference type="InterPro" id="IPR004752">
    <property type="entry name" value="AmpG_permease/AT-1"/>
</dbReference>
<dbReference type="GO" id="GO:0008521">
    <property type="term" value="F:acetyl-CoA transmembrane transporter activity"/>
    <property type="evidence" value="ECO:0007669"/>
    <property type="project" value="InterPro"/>
</dbReference>
<dbReference type="EMBL" id="OU892285">
    <property type="protein sequence ID" value="CAG9773849.1"/>
    <property type="molecule type" value="Genomic_DNA"/>
</dbReference>
<evidence type="ECO:0000256" key="3">
    <source>
        <dbReference type="ARBA" id="ARBA00022989"/>
    </source>
</evidence>
<reference evidence="6" key="1">
    <citation type="submission" date="2022-01" db="EMBL/GenBank/DDBJ databases">
        <authorList>
            <person name="King R."/>
        </authorList>
    </citation>
    <scope>NUCLEOTIDE SEQUENCE</scope>
</reference>
<dbReference type="GO" id="GO:0035348">
    <property type="term" value="P:acetyl-CoA transmembrane transport"/>
    <property type="evidence" value="ECO:0007669"/>
    <property type="project" value="InterPro"/>
</dbReference>
<feature type="transmembrane region" description="Helical" evidence="5">
    <location>
        <begin position="269"/>
        <end position="290"/>
    </location>
</feature>
<dbReference type="InterPro" id="IPR024371">
    <property type="entry name" value="AcetylCoA_trans_1-like"/>
</dbReference>
<name>A0A9N9MZA2_9CUCU</name>
<feature type="transmembrane region" description="Helical" evidence="5">
    <location>
        <begin position="479"/>
        <end position="497"/>
    </location>
</feature>
<dbReference type="Gene3D" id="1.20.1250.20">
    <property type="entry name" value="MFS general substrate transporter like domains"/>
    <property type="match status" value="1"/>
</dbReference>
<evidence type="ECO:0000256" key="2">
    <source>
        <dbReference type="ARBA" id="ARBA00022692"/>
    </source>
</evidence>
<keyword evidence="7" id="KW-1185">Reference proteome</keyword>
<proteinExistence type="predicted"/>
<feature type="transmembrane region" description="Helical" evidence="5">
    <location>
        <begin position="310"/>
        <end position="333"/>
    </location>
</feature>
<keyword evidence="3 5" id="KW-1133">Transmembrane helix</keyword>
<dbReference type="Pfam" id="PF13000">
    <property type="entry name" value="Acatn"/>
    <property type="match status" value="2"/>
</dbReference>
<dbReference type="PANTHER" id="PTHR12778:SF9">
    <property type="entry name" value="ACETYL-COENZYME A TRANSPORTER 1"/>
    <property type="match status" value="1"/>
</dbReference>
<sequence>MERKKQKYRSDTALLLENGQASSTLHLKSDIKGDGWNILLLLFLYTLQGIPLGLSSAIPMILQNRGVSYKQQAEFSFVTWPFSLKLLWAPLVDCIYSTQMGRRKTWLIPTQYLIGIFMLILSGHVELWLGDANMSPNIGILTLLFFSLNFLAATQDIAVDGWALTMLKKCNVGHASTCNSVGQSAGFFLSYVVFMALESPSFCNSYLRSVPQDVGIVTLPSFLFFWGVVFVISTTVVGLVKKEIEPHDPEHEVVIERDIKTAYGSLKSILKLPAIQSLVLVLLTCKVGFSSTDSVMSLKLVEAGIPKEKLGLMAIPLIPVQLILPIVIAKYTTGPKPLDAFVKAIPYRLVFGIIAACLVWITPLLVPDASNGLPISYVVLLISCYALHQVCVYTMFVSIMAFFAKISDSSVGGTYMTLLNTVTNLGGNWPSILALYFVDPLTWKECQGGENNLGNSCDNTTEKEICIKNGGKCVTQLDGYYVETVICTVVGFLWLLWGAKRIKHIQSLGEKAWKLTRSKRAR</sequence>
<evidence type="ECO:0000313" key="6">
    <source>
        <dbReference type="EMBL" id="CAG9773849.1"/>
    </source>
</evidence>
<keyword evidence="2 5" id="KW-0812">Transmembrane</keyword>
<dbReference type="SUPFAM" id="SSF103473">
    <property type="entry name" value="MFS general substrate transporter"/>
    <property type="match status" value="1"/>
</dbReference>
<dbReference type="PANTHER" id="PTHR12778">
    <property type="entry name" value="SOLUTE CARRIER FAMILY 33 ACETYL-COA TRANSPORTER -RELATED"/>
    <property type="match status" value="1"/>
</dbReference>